<evidence type="ECO:0000256" key="5">
    <source>
        <dbReference type="PROSITE-ProRule" id="PRU00277"/>
    </source>
</evidence>
<dbReference type="InterPro" id="IPR046357">
    <property type="entry name" value="PPIase_dom_sf"/>
</dbReference>
<dbReference type="PANTHER" id="PTHR47861:SF2">
    <property type="entry name" value="LONG-TYPE PEPTIDYL-PROLYL CIS-TRANS ISOMERASE"/>
    <property type="match status" value="1"/>
</dbReference>
<gene>
    <name evidence="8" type="ORF">H1016_00145</name>
</gene>
<keyword evidence="4 5" id="KW-0413">Isomerase</keyword>
<dbReference type="PANTHER" id="PTHR47861">
    <property type="entry name" value="FKBP-TYPE PEPTIDYL-PROLYL CIS-TRANS ISOMERASE SLYD"/>
    <property type="match status" value="1"/>
</dbReference>
<comment type="catalytic activity">
    <reaction evidence="1 5 6">
        <text>[protein]-peptidylproline (omega=180) = [protein]-peptidylproline (omega=0)</text>
        <dbReference type="Rhea" id="RHEA:16237"/>
        <dbReference type="Rhea" id="RHEA-COMP:10747"/>
        <dbReference type="Rhea" id="RHEA-COMP:10748"/>
        <dbReference type="ChEBI" id="CHEBI:83833"/>
        <dbReference type="ChEBI" id="CHEBI:83834"/>
        <dbReference type="EC" id="5.2.1.8"/>
    </reaction>
</comment>
<comment type="caution">
    <text evidence="8">The sequence shown here is derived from an EMBL/GenBank/DDBJ whole genome shotgun (WGS) entry which is preliminary data.</text>
</comment>
<name>A0A832XG93_9ARCH</name>
<proteinExistence type="inferred from homology"/>
<keyword evidence="9" id="KW-1185">Reference proteome</keyword>
<comment type="similarity">
    <text evidence="2 6">Belongs to the FKBP-type PPIase family.</text>
</comment>
<evidence type="ECO:0000256" key="4">
    <source>
        <dbReference type="ARBA" id="ARBA00023235"/>
    </source>
</evidence>
<evidence type="ECO:0000313" key="9">
    <source>
        <dbReference type="Proteomes" id="UP000646946"/>
    </source>
</evidence>
<evidence type="ECO:0000256" key="2">
    <source>
        <dbReference type="ARBA" id="ARBA00006577"/>
    </source>
</evidence>
<dbReference type="Proteomes" id="UP000646946">
    <property type="component" value="Unassembled WGS sequence"/>
</dbReference>
<sequence>MAETVHKGDFITIDYIARVKDTGQIFDLTNEETAKKEKIYREGDEYKPATVVVGAGHVLKGLDGQLEGLEIGKKTRLEVNSDEAFGPRNPELSTLVPRNIFKKQKVEPFPGLPVNIGGQHGIVQTVSGGRVRVDFNHPLAGKNLEYELTILKKVTDKKEQIKSLFKYHLPKSSPEDLGIQIKEKIIEITTPQNDEQTRRFINLTKDIIARDILKYIKDIEQVRITDILDKTNIKLD</sequence>
<dbReference type="AlphaFoldDB" id="A0A832XG93"/>
<evidence type="ECO:0000256" key="6">
    <source>
        <dbReference type="RuleBase" id="RU003915"/>
    </source>
</evidence>
<evidence type="ECO:0000256" key="1">
    <source>
        <dbReference type="ARBA" id="ARBA00000971"/>
    </source>
</evidence>
<dbReference type="Gene3D" id="3.30.70.2210">
    <property type="match status" value="1"/>
</dbReference>
<dbReference type="Pfam" id="PF18046">
    <property type="entry name" value="FKBP26_C"/>
    <property type="match status" value="1"/>
</dbReference>
<accession>A0A832XG93</accession>
<protein>
    <recommendedName>
        <fullName evidence="6">Peptidyl-prolyl cis-trans isomerase</fullName>
        <ecNumber evidence="6">5.2.1.8</ecNumber>
    </recommendedName>
</protein>
<dbReference type="EMBL" id="DVAB01000003">
    <property type="protein sequence ID" value="HIJ99933.1"/>
    <property type="molecule type" value="Genomic_DNA"/>
</dbReference>
<dbReference type="GO" id="GO:0003755">
    <property type="term" value="F:peptidyl-prolyl cis-trans isomerase activity"/>
    <property type="evidence" value="ECO:0007669"/>
    <property type="project" value="UniProtKB-UniRule"/>
</dbReference>
<evidence type="ECO:0000313" key="8">
    <source>
        <dbReference type="EMBL" id="HIJ99933.1"/>
    </source>
</evidence>
<dbReference type="Pfam" id="PF00254">
    <property type="entry name" value="FKBP_C"/>
    <property type="match status" value="1"/>
</dbReference>
<dbReference type="Gene3D" id="3.10.50.40">
    <property type="match status" value="1"/>
</dbReference>
<dbReference type="InterPro" id="IPR040825">
    <property type="entry name" value="FKBP26_C"/>
</dbReference>
<dbReference type="Gene3D" id="2.40.10.330">
    <property type="match status" value="1"/>
</dbReference>
<feature type="domain" description="PPIase FKBP-type" evidence="7">
    <location>
        <begin position="8"/>
        <end position="99"/>
    </location>
</feature>
<dbReference type="SUPFAM" id="SSF54534">
    <property type="entry name" value="FKBP-like"/>
    <property type="match status" value="1"/>
</dbReference>
<evidence type="ECO:0000259" key="7">
    <source>
        <dbReference type="PROSITE" id="PS50059"/>
    </source>
</evidence>
<dbReference type="InterPro" id="IPR054016">
    <property type="entry name" value="FKBP26_IF"/>
</dbReference>
<dbReference type="EC" id="5.2.1.8" evidence="6"/>
<reference evidence="8 9" key="1">
    <citation type="journal article" name="Nat. Commun.">
        <title>Undinarchaeota illuminate DPANN phylogeny and the impact of gene transfer on archaeal evolution.</title>
        <authorList>
            <person name="Dombrowski N."/>
            <person name="Williams T.A."/>
            <person name="Sun J."/>
            <person name="Woodcroft B.J."/>
            <person name="Lee J.H."/>
            <person name="Minh B.Q."/>
            <person name="Rinke C."/>
            <person name="Spang A."/>
        </authorList>
    </citation>
    <scope>NUCLEOTIDE SEQUENCE [LARGE SCALE GENOMIC DNA]</scope>
    <source>
        <strain evidence="8">MAG_bin1129</strain>
    </source>
</reference>
<dbReference type="InterPro" id="IPR048261">
    <property type="entry name" value="SlpA/SlyD-like_ins_sf"/>
</dbReference>
<organism evidence="8 9">
    <name type="scientific">Candidatus Naiadarchaeum limnaeum</name>
    <dbReference type="NCBI Taxonomy" id="2756139"/>
    <lineage>
        <taxon>Archaea</taxon>
        <taxon>Candidatus Undinarchaeota</taxon>
        <taxon>Candidatus Undinarchaeia</taxon>
        <taxon>Candidatus Naiadarchaeales</taxon>
        <taxon>Candidatus Naiadarchaeaceae</taxon>
        <taxon>Candidatus Naiadarchaeum</taxon>
    </lineage>
</organism>
<evidence type="ECO:0000256" key="3">
    <source>
        <dbReference type="ARBA" id="ARBA00023110"/>
    </source>
</evidence>
<dbReference type="Pfam" id="PF22199">
    <property type="entry name" value="FKBP26_IF"/>
    <property type="match status" value="1"/>
</dbReference>
<keyword evidence="3 5" id="KW-0697">Rotamase</keyword>
<dbReference type="PROSITE" id="PS50059">
    <property type="entry name" value="FKBP_PPIASE"/>
    <property type="match status" value="1"/>
</dbReference>
<dbReference type="InterPro" id="IPR001179">
    <property type="entry name" value="PPIase_FKBP_dom"/>
</dbReference>